<evidence type="ECO:0000313" key="5">
    <source>
        <dbReference type="Proteomes" id="UP000002051"/>
    </source>
</evidence>
<dbReference type="Proteomes" id="UP000002051">
    <property type="component" value="Unassembled WGS sequence"/>
</dbReference>
<dbReference type="EMBL" id="PSQE01000007">
    <property type="protein sequence ID" value="RHN45238.1"/>
    <property type="molecule type" value="Genomic_DNA"/>
</dbReference>
<evidence type="ECO:0000313" key="4">
    <source>
        <dbReference type="EnsemblPlants" id="KEH22249"/>
    </source>
</evidence>
<gene>
    <name evidence="2" type="ordered locus">MTR_7g035025</name>
    <name evidence="3" type="ORF">MtrunA17_Chr7g0228221</name>
</gene>
<dbReference type="EnsemblPlants" id="KEH22249">
    <property type="protein sequence ID" value="KEH22249"/>
    <property type="gene ID" value="MTR_7g035025"/>
</dbReference>
<dbReference type="Proteomes" id="UP000265566">
    <property type="component" value="Chromosome 7"/>
</dbReference>
<organism evidence="2 5">
    <name type="scientific">Medicago truncatula</name>
    <name type="common">Barrel medic</name>
    <name type="synonym">Medicago tribuloides</name>
    <dbReference type="NCBI Taxonomy" id="3880"/>
    <lineage>
        <taxon>Eukaryota</taxon>
        <taxon>Viridiplantae</taxon>
        <taxon>Streptophyta</taxon>
        <taxon>Embryophyta</taxon>
        <taxon>Tracheophyta</taxon>
        <taxon>Spermatophyta</taxon>
        <taxon>Magnoliopsida</taxon>
        <taxon>eudicotyledons</taxon>
        <taxon>Gunneridae</taxon>
        <taxon>Pentapetalae</taxon>
        <taxon>rosids</taxon>
        <taxon>fabids</taxon>
        <taxon>Fabales</taxon>
        <taxon>Fabaceae</taxon>
        <taxon>Papilionoideae</taxon>
        <taxon>50 kb inversion clade</taxon>
        <taxon>NPAAA clade</taxon>
        <taxon>Hologalegina</taxon>
        <taxon>IRL clade</taxon>
        <taxon>Trifolieae</taxon>
        <taxon>Medicago</taxon>
    </lineage>
</organism>
<feature type="chain" id="PRO_5014499085" evidence="1">
    <location>
        <begin position="23"/>
        <end position="130"/>
    </location>
</feature>
<proteinExistence type="predicted"/>
<reference evidence="4" key="3">
    <citation type="submission" date="2015-04" db="UniProtKB">
        <authorList>
            <consortium name="EnsemblPlants"/>
        </authorList>
    </citation>
    <scope>IDENTIFICATION</scope>
    <source>
        <strain evidence="4">cv. Jemalong A17</strain>
    </source>
</reference>
<dbReference type="PANTHER" id="PTHR35630:SF1">
    <property type="entry name" value="LEGUMINOSIN GROUP486 SECRETED PEPTIDE"/>
    <property type="match status" value="1"/>
</dbReference>
<dbReference type="HOGENOM" id="CLU_154122_0_0_1"/>
<name>A0A072TXM2_MEDTR</name>
<evidence type="ECO:0000313" key="2">
    <source>
        <dbReference type="EMBL" id="KEH22249.1"/>
    </source>
</evidence>
<keyword evidence="1" id="KW-0732">Signal</keyword>
<dbReference type="EMBL" id="CM001223">
    <property type="protein sequence ID" value="KEH22249.1"/>
    <property type="molecule type" value="Genomic_DNA"/>
</dbReference>
<dbReference type="PANTHER" id="PTHR35630">
    <property type="entry name" value="LEGUMINOSIN GROUP486 SECRETED PEPTIDE"/>
    <property type="match status" value="1"/>
</dbReference>
<sequence>MSPYVPFLLALVFVLFNSSTDANHLENQTTNVVAISFKSLMPTTTPMLKFNCTTASFFLRPQETHFLDVSIDQGVSCHAEWNDHLEADIIAFDPKTDLLLGRGVYWMIRTDGLLKSLNNFNFEKKAAWGP</sequence>
<dbReference type="Gramene" id="rna39473">
    <property type="protein sequence ID" value="RHN45238.1"/>
    <property type="gene ID" value="gene39473"/>
</dbReference>
<evidence type="ECO:0000256" key="1">
    <source>
        <dbReference type="SAM" id="SignalP"/>
    </source>
</evidence>
<reference evidence="3" key="4">
    <citation type="journal article" date="2018" name="Nat. Plants">
        <title>Whole-genome landscape of Medicago truncatula symbiotic genes.</title>
        <authorList>
            <person name="Pecrix Y."/>
            <person name="Gamas P."/>
            <person name="Carrere S."/>
        </authorList>
    </citation>
    <scope>NUCLEOTIDE SEQUENCE</scope>
    <source>
        <tissue evidence="3">Leaves</tissue>
    </source>
</reference>
<accession>A0A072TXM2</accession>
<reference evidence="2 5" key="1">
    <citation type="journal article" date="2011" name="Nature">
        <title>The Medicago genome provides insight into the evolution of rhizobial symbioses.</title>
        <authorList>
            <person name="Young N.D."/>
            <person name="Debelle F."/>
            <person name="Oldroyd G.E."/>
            <person name="Geurts R."/>
            <person name="Cannon S.B."/>
            <person name="Udvardi M.K."/>
            <person name="Benedito V.A."/>
            <person name="Mayer K.F."/>
            <person name="Gouzy J."/>
            <person name="Schoof H."/>
            <person name="Van de Peer Y."/>
            <person name="Proost S."/>
            <person name="Cook D.R."/>
            <person name="Meyers B.C."/>
            <person name="Spannagl M."/>
            <person name="Cheung F."/>
            <person name="De Mita S."/>
            <person name="Krishnakumar V."/>
            <person name="Gundlach H."/>
            <person name="Zhou S."/>
            <person name="Mudge J."/>
            <person name="Bharti A.K."/>
            <person name="Murray J.D."/>
            <person name="Naoumkina M.A."/>
            <person name="Rosen B."/>
            <person name="Silverstein K.A."/>
            <person name="Tang H."/>
            <person name="Rombauts S."/>
            <person name="Zhao P.X."/>
            <person name="Zhou P."/>
            <person name="Barbe V."/>
            <person name="Bardou P."/>
            <person name="Bechner M."/>
            <person name="Bellec A."/>
            <person name="Berger A."/>
            <person name="Berges H."/>
            <person name="Bidwell S."/>
            <person name="Bisseling T."/>
            <person name="Choisne N."/>
            <person name="Couloux A."/>
            <person name="Denny R."/>
            <person name="Deshpande S."/>
            <person name="Dai X."/>
            <person name="Doyle J.J."/>
            <person name="Dudez A.M."/>
            <person name="Farmer A.D."/>
            <person name="Fouteau S."/>
            <person name="Franken C."/>
            <person name="Gibelin C."/>
            <person name="Gish J."/>
            <person name="Goldstein S."/>
            <person name="Gonzalez A.J."/>
            <person name="Green P.J."/>
            <person name="Hallab A."/>
            <person name="Hartog M."/>
            <person name="Hua A."/>
            <person name="Humphray S.J."/>
            <person name="Jeong D.H."/>
            <person name="Jing Y."/>
            <person name="Jocker A."/>
            <person name="Kenton S.M."/>
            <person name="Kim D.J."/>
            <person name="Klee K."/>
            <person name="Lai H."/>
            <person name="Lang C."/>
            <person name="Lin S."/>
            <person name="Macmil S.L."/>
            <person name="Magdelenat G."/>
            <person name="Matthews L."/>
            <person name="McCorrison J."/>
            <person name="Monaghan E.L."/>
            <person name="Mun J.H."/>
            <person name="Najar F.Z."/>
            <person name="Nicholson C."/>
            <person name="Noirot C."/>
            <person name="O'Bleness M."/>
            <person name="Paule C.R."/>
            <person name="Poulain J."/>
            <person name="Prion F."/>
            <person name="Qin B."/>
            <person name="Qu C."/>
            <person name="Retzel E.F."/>
            <person name="Riddle C."/>
            <person name="Sallet E."/>
            <person name="Samain S."/>
            <person name="Samson N."/>
            <person name="Sanders I."/>
            <person name="Saurat O."/>
            <person name="Scarpelli C."/>
            <person name="Schiex T."/>
            <person name="Segurens B."/>
            <person name="Severin A.J."/>
            <person name="Sherrier D.J."/>
            <person name="Shi R."/>
            <person name="Sims S."/>
            <person name="Singer S.R."/>
            <person name="Sinharoy S."/>
            <person name="Sterck L."/>
            <person name="Viollet A."/>
            <person name="Wang B.B."/>
            <person name="Wang K."/>
            <person name="Wang M."/>
            <person name="Wang X."/>
            <person name="Warfsmann J."/>
            <person name="Weissenbach J."/>
            <person name="White D.D."/>
            <person name="White J.D."/>
            <person name="Wiley G.B."/>
            <person name="Wincker P."/>
            <person name="Xing Y."/>
            <person name="Yang L."/>
            <person name="Yao Z."/>
            <person name="Ying F."/>
            <person name="Zhai J."/>
            <person name="Zhou L."/>
            <person name="Zuber A."/>
            <person name="Denarie J."/>
            <person name="Dixon R.A."/>
            <person name="May G.D."/>
            <person name="Schwartz D.C."/>
            <person name="Rogers J."/>
            <person name="Quetier F."/>
            <person name="Town C.D."/>
            <person name="Roe B.A."/>
        </authorList>
    </citation>
    <scope>NUCLEOTIDE SEQUENCE [LARGE SCALE GENOMIC DNA]</scope>
    <source>
        <strain evidence="2">A17</strain>
        <strain evidence="4 5">cv. Jemalong A17</strain>
    </source>
</reference>
<evidence type="ECO:0000313" key="3">
    <source>
        <dbReference type="EMBL" id="RHN45238.1"/>
    </source>
</evidence>
<feature type="signal peptide" evidence="1">
    <location>
        <begin position="1"/>
        <end position="22"/>
    </location>
</feature>
<reference evidence="2 5" key="2">
    <citation type="journal article" date="2014" name="BMC Genomics">
        <title>An improved genome release (version Mt4.0) for the model legume Medicago truncatula.</title>
        <authorList>
            <person name="Tang H."/>
            <person name="Krishnakumar V."/>
            <person name="Bidwell S."/>
            <person name="Rosen B."/>
            <person name="Chan A."/>
            <person name="Zhou S."/>
            <person name="Gentzbittel L."/>
            <person name="Childs K.L."/>
            <person name="Yandell M."/>
            <person name="Gundlach H."/>
            <person name="Mayer K.F."/>
            <person name="Schwartz D.C."/>
            <person name="Town C.D."/>
        </authorList>
    </citation>
    <scope>GENOME REANNOTATION</scope>
    <source>
        <strain evidence="2">A17</strain>
        <strain evidence="4 5">cv. Jemalong A17</strain>
    </source>
</reference>
<keyword evidence="5" id="KW-1185">Reference proteome</keyword>
<protein>
    <submittedName>
        <fullName evidence="2">Leguminosin group486 secreted peptide</fullName>
    </submittedName>
</protein>
<dbReference type="AlphaFoldDB" id="A0A072TXM2"/>